<dbReference type="InterPro" id="IPR010982">
    <property type="entry name" value="Lambda_DNA-bd_dom_sf"/>
</dbReference>
<dbReference type="Proteomes" id="UP001284601">
    <property type="component" value="Unassembled WGS sequence"/>
</dbReference>
<evidence type="ECO:0000259" key="1">
    <source>
        <dbReference type="PROSITE" id="PS50943"/>
    </source>
</evidence>
<comment type="caution">
    <text evidence="2">The sequence shown here is derived from an EMBL/GenBank/DDBJ whole genome shotgun (WGS) entry which is preliminary data.</text>
</comment>
<dbReference type="InterPro" id="IPR001387">
    <property type="entry name" value="Cro/C1-type_HTH"/>
</dbReference>
<evidence type="ECO:0000313" key="3">
    <source>
        <dbReference type="Proteomes" id="UP001284601"/>
    </source>
</evidence>
<gene>
    <name evidence="2" type="ORF">R7226_05680</name>
</gene>
<dbReference type="SUPFAM" id="SSF47413">
    <property type="entry name" value="lambda repressor-like DNA-binding domains"/>
    <property type="match status" value="1"/>
</dbReference>
<dbReference type="Gene3D" id="1.10.260.40">
    <property type="entry name" value="lambda repressor-like DNA-binding domains"/>
    <property type="match status" value="1"/>
</dbReference>
<proteinExistence type="predicted"/>
<name>A0ABU4HKJ4_9ACTN</name>
<dbReference type="RefSeq" id="WP_318596072.1">
    <property type="nucleotide sequence ID" value="NZ_JAWSTH010000009.1"/>
</dbReference>
<keyword evidence="3" id="KW-1185">Reference proteome</keyword>
<feature type="domain" description="HTH cro/C1-type" evidence="1">
    <location>
        <begin position="6"/>
        <end position="39"/>
    </location>
</feature>
<dbReference type="PROSITE" id="PS50943">
    <property type="entry name" value="HTH_CROC1"/>
    <property type="match status" value="1"/>
</dbReference>
<protein>
    <recommendedName>
        <fullName evidence="1">HTH cro/C1-type domain-containing protein</fullName>
    </recommendedName>
</protein>
<evidence type="ECO:0000313" key="2">
    <source>
        <dbReference type="EMBL" id="MDW5593813.1"/>
    </source>
</evidence>
<sequence length="51" mass="5558">MSAGPHRNHVGAIERGGINPTFKVLLKLSTGLTVPLSDAIRLYEARREEAD</sequence>
<reference evidence="3" key="1">
    <citation type="submission" date="2023-07" db="EMBL/GenBank/DDBJ databases">
        <title>Conexibacter stalactiti sp. nov., isolated from stalactites in a lava cave and emended description of the genus Conexibacter.</title>
        <authorList>
            <person name="Lee S.D."/>
        </authorList>
    </citation>
    <scope>NUCLEOTIDE SEQUENCE [LARGE SCALE GENOMIC DNA]</scope>
    <source>
        <strain evidence="3">KCTC 39840</strain>
    </source>
</reference>
<organism evidence="2 3">
    <name type="scientific">Conexibacter stalactiti</name>
    <dbReference type="NCBI Taxonomy" id="1940611"/>
    <lineage>
        <taxon>Bacteria</taxon>
        <taxon>Bacillati</taxon>
        <taxon>Actinomycetota</taxon>
        <taxon>Thermoleophilia</taxon>
        <taxon>Solirubrobacterales</taxon>
        <taxon>Conexibacteraceae</taxon>
        <taxon>Conexibacter</taxon>
    </lineage>
</organism>
<dbReference type="EMBL" id="JAWSTH010000009">
    <property type="protein sequence ID" value="MDW5593813.1"/>
    <property type="molecule type" value="Genomic_DNA"/>
</dbReference>
<accession>A0ABU4HKJ4</accession>